<reference evidence="2" key="1">
    <citation type="journal article" date="2023" name="Mol. Phylogenet. Evol.">
        <title>Genome-scale phylogeny and comparative genomics of the fungal order Sordariales.</title>
        <authorList>
            <person name="Hensen N."/>
            <person name="Bonometti L."/>
            <person name="Westerberg I."/>
            <person name="Brannstrom I.O."/>
            <person name="Guillou S."/>
            <person name="Cros-Aarteil S."/>
            <person name="Calhoun S."/>
            <person name="Haridas S."/>
            <person name="Kuo A."/>
            <person name="Mondo S."/>
            <person name="Pangilinan J."/>
            <person name="Riley R."/>
            <person name="LaButti K."/>
            <person name="Andreopoulos B."/>
            <person name="Lipzen A."/>
            <person name="Chen C."/>
            <person name="Yan M."/>
            <person name="Daum C."/>
            <person name="Ng V."/>
            <person name="Clum A."/>
            <person name="Steindorff A."/>
            <person name="Ohm R.A."/>
            <person name="Martin F."/>
            <person name="Silar P."/>
            <person name="Natvig D.O."/>
            <person name="Lalanne C."/>
            <person name="Gautier V."/>
            <person name="Ament-Velasquez S.L."/>
            <person name="Kruys A."/>
            <person name="Hutchinson M.I."/>
            <person name="Powell A.J."/>
            <person name="Barry K."/>
            <person name="Miller A.N."/>
            <person name="Grigoriev I.V."/>
            <person name="Debuchy R."/>
            <person name="Gladieux P."/>
            <person name="Hiltunen Thoren M."/>
            <person name="Johannesson H."/>
        </authorList>
    </citation>
    <scope>NUCLEOTIDE SEQUENCE</scope>
    <source>
        <strain evidence="2">PSN309</strain>
    </source>
</reference>
<comment type="caution">
    <text evidence="2">The sequence shown here is derived from an EMBL/GenBank/DDBJ whole genome shotgun (WGS) entry which is preliminary data.</text>
</comment>
<protein>
    <submittedName>
        <fullName evidence="2">Uncharacterized protein</fullName>
    </submittedName>
</protein>
<keyword evidence="3" id="KW-1185">Reference proteome</keyword>
<organism evidence="2 3">
    <name type="scientific">Podospora australis</name>
    <dbReference type="NCBI Taxonomy" id="1536484"/>
    <lineage>
        <taxon>Eukaryota</taxon>
        <taxon>Fungi</taxon>
        <taxon>Dikarya</taxon>
        <taxon>Ascomycota</taxon>
        <taxon>Pezizomycotina</taxon>
        <taxon>Sordariomycetes</taxon>
        <taxon>Sordariomycetidae</taxon>
        <taxon>Sordariales</taxon>
        <taxon>Podosporaceae</taxon>
        <taxon>Podospora</taxon>
    </lineage>
</organism>
<evidence type="ECO:0000313" key="2">
    <source>
        <dbReference type="EMBL" id="KAK4191665.1"/>
    </source>
</evidence>
<proteinExistence type="predicted"/>
<dbReference type="Proteomes" id="UP001302126">
    <property type="component" value="Unassembled WGS sequence"/>
</dbReference>
<gene>
    <name evidence="2" type="ORF">QBC35DRAFT_528991</name>
</gene>
<name>A0AAN7ANA5_9PEZI</name>
<evidence type="ECO:0000256" key="1">
    <source>
        <dbReference type="SAM" id="MobiDB-lite"/>
    </source>
</evidence>
<sequence>MVPDLLRSVSWEATILPSWKLGMEVHPQQDLGNDGWVDLEILLCMASEYSAAPIPPTSPSRILVRCQRIPHQTSSTPHPNHPSCRSLGKVFPAPQEGRGLVVEKTGVSSMSGRGQKHGRIATASFPMSSHQYPRSNMGDGVPNPYLTQALPANQTELHDQLPTSLPTPPCTNAKAGYENPRGVLLSRGLEPRPPVSEFPKGLSSNPLRRPLGHGTSSTLEGVVVGKLGKVSYMNLVYIKNIFLNIFLSGMTENEQNQHRKTQKPKKSLHQ</sequence>
<dbReference type="AlphaFoldDB" id="A0AAN7ANA5"/>
<accession>A0AAN7ANA5</accession>
<dbReference type="EMBL" id="MU864358">
    <property type="protein sequence ID" value="KAK4191665.1"/>
    <property type="molecule type" value="Genomic_DNA"/>
</dbReference>
<feature type="region of interest" description="Disordered" evidence="1">
    <location>
        <begin position="189"/>
        <end position="214"/>
    </location>
</feature>
<reference evidence="2" key="2">
    <citation type="submission" date="2023-05" db="EMBL/GenBank/DDBJ databases">
        <authorList>
            <consortium name="Lawrence Berkeley National Laboratory"/>
            <person name="Steindorff A."/>
            <person name="Hensen N."/>
            <person name="Bonometti L."/>
            <person name="Westerberg I."/>
            <person name="Brannstrom I.O."/>
            <person name="Guillou S."/>
            <person name="Cros-Aarteil S."/>
            <person name="Calhoun S."/>
            <person name="Haridas S."/>
            <person name="Kuo A."/>
            <person name="Mondo S."/>
            <person name="Pangilinan J."/>
            <person name="Riley R."/>
            <person name="Labutti K."/>
            <person name="Andreopoulos B."/>
            <person name="Lipzen A."/>
            <person name="Chen C."/>
            <person name="Yanf M."/>
            <person name="Daum C."/>
            <person name="Ng V."/>
            <person name="Clum A."/>
            <person name="Ohm R."/>
            <person name="Martin F."/>
            <person name="Silar P."/>
            <person name="Natvig D."/>
            <person name="Lalanne C."/>
            <person name="Gautier V."/>
            <person name="Ament-Velasquez S.L."/>
            <person name="Kruys A."/>
            <person name="Hutchinson M.I."/>
            <person name="Powell A.J."/>
            <person name="Barry K."/>
            <person name="Miller A.N."/>
            <person name="Grigoriev I.V."/>
            <person name="Debuchy R."/>
            <person name="Gladieux P."/>
            <person name="Thoren M.H."/>
            <person name="Johannesson H."/>
        </authorList>
    </citation>
    <scope>NUCLEOTIDE SEQUENCE</scope>
    <source>
        <strain evidence="2">PSN309</strain>
    </source>
</reference>
<evidence type="ECO:0000313" key="3">
    <source>
        <dbReference type="Proteomes" id="UP001302126"/>
    </source>
</evidence>